<dbReference type="EMBL" id="JAJFAZ020000001">
    <property type="protein sequence ID" value="KAI5350591.1"/>
    <property type="molecule type" value="Genomic_DNA"/>
</dbReference>
<protein>
    <submittedName>
        <fullName evidence="1">Uncharacterized protein</fullName>
    </submittedName>
</protein>
<sequence length="114" mass="12862">MLEHGSSVTGVVNYSRPLEGRQQEMAFRRRFLRYFVFDNFQAMDDDGFNWVHISVPLDSVGVGQMESEDISKGHGAARSIPQWETGNILHVSFDPEWKPVKANASLFSSQLGIC</sequence>
<dbReference type="Proteomes" id="UP001054821">
    <property type="component" value="Chromosome 1"/>
</dbReference>
<evidence type="ECO:0000313" key="1">
    <source>
        <dbReference type="EMBL" id="KAI5350591.1"/>
    </source>
</evidence>
<proteinExistence type="predicted"/>
<accession>A0AAD4ZM49</accession>
<gene>
    <name evidence="1" type="ORF">L3X38_003482</name>
</gene>
<name>A0AAD4ZM49_PRUDU</name>
<evidence type="ECO:0000313" key="2">
    <source>
        <dbReference type="Proteomes" id="UP001054821"/>
    </source>
</evidence>
<reference evidence="1 2" key="1">
    <citation type="journal article" date="2022" name="G3 (Bethesda)">
        <title>Whole-genome sequence and methylome profiling of the almond [Prunus dulcis (Mill.) D.A. Webb] cultivar 'Nonpareil'.</title>
        <authorList>
            <person name="D'Amico-Willman K.M."/>
            <person name="Ouma W.Z."/>
            <person name="Meulia T."/>
            <person name="Sideli G.M."/>
            <person name="Gradziel T.M."/>
            <person name="Fresnedo-Ramirez J."/>
        </authorList>
    </citation>
    <scope>NUCLEOTIDE SEQUENCE [LARGE SCALE GENOMIC DNA]</scope>
    <source>
        <strain evidence="1">Clone GOH B32 T37-40</strain>
    </source>
</reference>
<organism evidence="1 2">
    <name type="scientific">Prunus dulcis</name>
    <name type="common">Almond</name>
    <name type="synonym">Amygdalus dulcis</name>
    <dbReference type="NCBI Taxonomy" id="3755"/>
    <lineage>
        <taxon>Eukaryota</taxon>
        <taxon>Viridiplantae</taxon>
        <taxon>Streptophyta</taxon>
        <taxon>Embryophyta</taxon>
        <taxon>Tracheophyta</taxon>
        <taxon>Spermatophyta</taxon>
        <taxon>Magnoliopsida</taxon>
        <taxon>eudicotyledons</taxon>
        <taxon>Gunneridae</taxon>
        <taxon>Pentapetalae</taxon>
        <taxon>rosids</taxon>
        <taxon>fabids</taxon>
        <taxon>Rosales</taxon>
        <taxon>Rosaceae</taxon>
        <taxon>Amygdaloideae</taxon>
        <taxon>Amygdaleae</taxon>
        <taxon>Prunus</taxon>
    </lineage>
</organism>
<comment type="caution">
    <text evidence="1">The sequence shown here is derived from an EMBL/GenBank/DDBJ whole genome shotgun (WGS) entry which is preliminary data.</text>
</comment>
<dbReference type="AlphaFoldDB" id="A0AAD4ZM49"/>
<keyword evidence="2" id="KW-1185">Reference proteome</keyword>